<dbReference type="Proteomes" id="UP001652623">
    <property type="component" value="Chromosome 6"/>
</dbReference>
<dbReference type="RefSeq" id="XP_015897488.3">
    <property type="nucleotide sequence ID" value="XM_016042002.4"/>
</dbReference>
<dbReference type="InterPro" id="IPR001164">
    <property type="entry name" value="ArfGAP_dom"/>
</dbReference>
<dbReference type="Pfam" id="PF01412">
    <property type="entry name" value="ArfGap"/>
    <property type="match status" value="1"/>
</dbReference>
<feature type="domain" description="Arf-GAP" evidence="3">
    <location>
        <begin position="4"/>
        <end position="120"/>
    </location>
</feature>
<keyword evidence="1" id="KW-0862">Zinc</keyword>
<name>A0A6P4B611_ZIZJJ</name>
<dbReference type="PANTHER" id="PTHR47021">
    <property type="entry name" value="ADP-RIBOSYLATION FACTOR GTPASE-ACTIVATING PROTEIN AGD6-RELATED"/>
    <property type="match status" value="1"/>
</dbReference>
<feature type="region of interest" description="Disordered" evidence="2">
    <location>
        <begin position="367"/>
        <end position="402"/>
    </location>
</feature>
<dbReference type="RefSeq" id="XP_015897489.3">
    <property type="nucleotide sequence ID" value="XM_016042003.4"/>
</dbReference>
<dbReference type="PROSITE" id="PS50115">
    <property type="entry name" value="ARFGAP"/>
    <property type="match status" value="1"/>
</dbReference>
<dbReference type="GO" id="GO:0016192">
    <property type="term" value="P:vesicle-mediated transport"/>
    <property type="evidence" value="ECO:0007669"/>
    <property type="project" value="InterPro"/>
</dbReference>
<dbReference type="CDD" id="cd08830">
    <property type="entry name" value="ArfGap_ArfGap1"/>
    <property type="match status" value="1"/>
</dbReference>
<dbReference type="GeneID" id="107431118"/>
<dbReference type="InterPro" id="IPR038508">
    <property type="entry name" value="ArfGAP_dom_sf"/>
</dbReference>
<protein>
    <submittedName>
        <fullName evidence="5 6">ADP-ribosylation factor GTPase-activating protein AGD7-like</fullName>
    </submittedName>
</protein>
<evidence type="ECO:0000313" key="4">
    <source>
        <dbReference type="Proteomes" id="UP001652623"/>
    </source>
</evidence>
<dbReference type="KEGG" id="zju:107431118"/>
<evidence type="ECO:0000256" key="2">
    <source>
        <dbReference type="SAM" id="MobiDB-lite"/>
    </source>
</evidence>
<dbReference type="SUPFAM" id="SSF57863">
    <property type="entry name" value="ArfGap/RecO-like zinc finger"/>
    <property type="match status" value="1"/>
</dbReference>
<dbReference type="GO" id="GO:0005096">
    <property type="term" value="F:GTPase activator activity"/>
    <property type="evidence" value="ECO:0007669"/>
    <property type="project" value="UniProtKB-KW"/>
</dbReference>
<organism evidence="4 5">
    <name type="scientific">Ziziphus jujuba</name>
    <name type="common">Chinese jujube</name>
    <name type="synonym">Ziziphus sativa</name>
    <dbReference type="NCBI Taxonomy" id="326968"/>
    <lineage>
        <taxon>Eukaryota</taxon>
        <taxon>Viridiplantae</taxon>
        <taxon>Streptophyta</taxon>
        <taxon>Embryophyta</taxon>
        <taxon>Tracheophyta</taxon>
        <taxon>Spermatophyta</taxon>
        <taxon>Magnoliopsida</taxon>
        <taxon>eudicotyledons</taxon>
        <taxon>Gunneridae</taxon>
        <taxon>Pentapetalae</taxon>
        <taxon>rosids</taxon>
        <taxon>fabids</taxon>
        <taxon>Rosales</taxon>
        <taxon>Rhamnaceae</taxon>
        <taxon>Paliureae</taxon>
        <taxon>Ziziphus</taxon>
    </lineage>
</organism>
<dbReference type="InterPro" id="IPR044519">
    <property type="entry name" value="ARF_GAP_AGD6/7"/>
</dbReference>
<evidence type="ECO:0000256" key="1">
    <source>
        <dbReference type="PROSITE-ProRule" id="PRU00288"/>
    </source>
</evidence>
<feature type="compositionally biased region" description="Basic and acidic residues" evidence="2">
    <location>
        <begin position="168"/>
        <end position="178"/>
    </location>
</feature>
<sequence>MAAARRLRDLQSQPGNKICVDCSQKNPQWASVSYGVFMCLECSGKHRGLGVHISFVRSVTMDSWSEIQIKKMESGGNERLNSFLAQYGIPKETDIVTKYNTNAASVYRDRIQALAEGRPWRDPPVVKENISGGSGGGSNRKPPLAHGGGGRNGNFGNNGGWDNWDNDDGFRSSSDLRRNQSTGDVRGVNGGGGMPARSKSTEDIYTRSQLEASAANKDSFFARKLAENDSRPEGIPPSQGGKYVGFGSGPAPAQQRNNYNAQGDMFSVVSQGFGRLSVAAASAAASAANVVQQGTREISTKVKEGGYDYKVNETVNVVSSKTSEIGQRTWGIMKGVMAMASQKVEEYAKDGWKADNWQRDDSEKNGYYQEFNRNSSSGGGQSSSSGNVNSFSSTSWDDWDQKDNRNEEVTKGTASNNSDGWAGWDDAKDDGYDSYYQSATDKKTVGHNGKSDATWTGGGFL</sequence>
<dbReference type="PRINTS" id="PR00405">
    <property type="entry name" value="REVINTRACTNG"/>
</dbReference>
<keyword evidence="4" id="KW-1185">Reference proteome</keyword>
<feature type="region of interest" description="Disordered" evidence="2">
    <location>
        <begin position="226"/>
        <end position="257"/>
    </location>
</feature>
<feature type="region of interest" description="Disordered" evidence="2">
    <location>
        <begin position="118"/>
        <end position="202"/>
    </location>
</feature>
<dbReference type="SMART" id="SM00105">
    <property type="entry name" value="ArfGap"/>
    <property type="match status" value="1"/>
</dbReference>
<evidence type="ECO:0000313" key="6">
    <source>
        <dbReference type="RefSeq" id="XP_015897489.3"/>
    </source>
</evidence>
<reference evidence="5 6" key="1">
    <citation type="submission" date="2025-05" db="UniProtKB">
        <authorList>
            <consortium name="RefSeq"/>
        </authorList>
    </citation>
    <scope>IDENTIFICATION</scope>
    <source>
        <tissue evidence="5 6">Seedling</tissue>
    </source>
</reference>
<keyword evidence="1" id="KW-0479">Metal-binding</keyword>
<dbReference type="GO" id="GO:0008270">
    <property type="term" value="F:zinc ion binding"/>
    <property type="evidence" value="ECO:0007669"/>
    <property type="project" value="UniProtKB-KW"/>
</dbReference>
<accession>A0A6P4B611</accession>
<evidence type="ECO:0000313" key="5">
    <source>
        <dbReference type="RefSeq" id="XP_015897488.3"/>
    </source>
</evidence>
<feature type="compositionally biased region" description="Low complexity" evidence="2">
    <location>
        <begin position="372"/>
        <end position="395"/>
    </location>
</feature>
<proteinExistence type="predicted"/>
<dbReference type="InterPro" id="IPR037278">
    <property type="entry name" value="ARFGAP/RecO"/>
</dbReference>
<dbReference type="AlphaFoldDB" id="A0A6P4B611"/>
<dbReference type="PANTHER" id="PTHR47021:SF4">
    <property type="entry name" value="ADP-RIBOSYLATION FACTOR GTPASE-ACTIVATING PROTEIN AGD6-RELATED"/>
    <property type="match status" value="1"/>
</dbReference>
<feature type="compositionally biased region" description="Gly residues" evidence="2">
    <location>
        <begin position="146"/>
        <end position="159"/>
    </location>
</feature>
<keyword evidence="1" id="KW-0863">Zinc-finger</keyword>
<dbReference type="Gene3D" id="1.10.220.150">
    <property type="entry name" value="Arf GTPase activating protein"/>
    <property type="match status" value="1"/>
</dbReference>
<evidence type="ECO:0000259" key="3">
    <source>
        <dbReference type="PROSITE" id="PS50115"/>
    </source>
</evidence>
<gene>
    <name evidence="5 6" type="primary">LOC107431118</name>
</gene>
<feature type="region of interest" description="Disordered" evidence="2">
    <location>
        <begin position="433"/>
        <end position="461"/>
    </location>
</feature>